<dbReference type="PANTHER" id="PTHR31302:SF20">
    <property type="entry name" value="CONSERVED PROTEIN"/>
    <property type="match status" value="1"/>
</dbReference>
<keyword evidence="3" id="KW-1185">Reference proteome</keyword>
<dbReference type="Proteomes" id="UP001560045">
    <property type="component" value="Unassembled WGS sequence"/>
</dbReference>
<dbReference type="EMBL" id="JBFNXQ010000018">
    <property type="protein sequence ID" value="MEX5718336.1"/>
    <property type="molecule type" value="Genomic_DNA"/>
</dbReference>
<evidence type="ECO:0000313" key="2">
    <source>
        <dbReference type="EMBL" id="MEX5718336.1"/>
    </source>
</evidence>
<accession>A0ABV3XD24</accession>
<dbReference type="InterPro" id="IPR004843">
    <property type="entry name" value="Calcineurin-like_PHP"/>
</dbReference>
<dbReference type="Gene3D" id="3.60.21.10">
    <property type="match status" value="1"/>
</dbReference>
<dbReference type="RefSeq" id="WP_369205078.1">
    <property type="nucleotide sequence ID" value="NZ_JBFNXQ010000018.1"/>
</dbReference>
<dbReference type="InterPro" id="IPR029052">
    <property type="entry name" value="Metallo-depent_PP-like"/>
</dbReference>
<dbReference type="PANTHER" id="PTHR31302">
    <property type="entry name" value="TRANSMEMBRANE PROTEIN WITH METALLOPHOSPHOESTERASE DOMAIN-RELATED"/>
    <property type="match status" value="1"/>
</dbReference>
<reference evidence="2 3" key="1">
    <citation type="submission" date="2024-06" db="EMBL/GenBank/DDBJ databases">
        <title>Draft genome sequence of Geodermatophilus badlandi, a novel member of the Geodermatophilaceae isolated from badland sedimentary rocks in the Red desert, Wyoming, USA.</title>
        <authorList>
            <person name="Ben Tekaya S."/>
            <person name="Nouioui I."/>
            <person name="Flores G.M."/>
            <person name="Shaal M.N."/>
            <person name="Bredoire F."/>
            <person name="Basile F."/>
            <person name="Van Diepen L."/>
            <person name="Ward N.L."/>
        </authorList>
    </citation>
    <scope>NUCLEOTIDE SEQUENCE [LARGE SCALE GENOMIC DNA]</scope>
    <source>
        <strain evidence="2 3">WL48A</strain>
    </source>
</reference>
<gene>
    <name evidence="2" type="ORF">ABQ292_08130</name>
</gene>
<organism evidence="2 3">
    <name type="scientific">Geodermatophilus maliterrae</name>
    <dbReference type="NCBI Taxonomy" id="3162531"/>
    <lineage>
        <taxon>Bacteria</taxon>
        <taxon>Bacillati</taxon>
        <taxon>Actinomycetota</taxon>
        <taxon>Actinomycetes</taxon>
        <taxon>Geodermatophilales</taxon>
        <taxon>Geodermatophilaceae</taxon>
        <taxon>Geodermatophilus</taxon>
    </lineage>
</organism>
<evidence type="ECO:0000259" key="1">
    <source>
        <dbReference type="Pfam" id="PF00149"/>
    </source>
</evidence>
<dbReference type="SUPFAM" id="SSF56300">
    <property type="entry name" value="Metallo-dependent phosphatases"/>
    <property type="match status" value="1"/>
</dbReference>
<feature type="domain" description="Calcineurin-like phosphoesterase" evidence="1">
    <location>
        <begin position="47"/>
        <end position="229"/>
    </location>
</feature>
<sequence length="302" mass="32865">MRWYTLPSAAVAAGTATLGYASLYERTRWTLRRFDVPVLAPGSAPLTVLHLSDLHMTAGQRSKQEWVASLAALEPDLVVDTGDNLAGADAVGPTLRALDPLLDLPGAFVTASNDYFAPRPKNPFAYFTRTDKRVHGEELPWRDLRDGMTARGWLDLTNATGELTVAGRRISFAGVDDSHLRRDRYDLVEGPADPTADLRIGLAHSPEPRVLDRFAADGHELLLCGHTHGGQLRVPFYGALVTNCGIDRARARWLHRWAPPAPGRPAGTWLHVSAGLGTSPYAPARFACPPEATLLTLTAREP</sequence>
<protein>
    <submittedName>
        <fullName evidence="2">Metallophosphoesterase</fullName>
    </submittedName>
</protein>
<comment type="caution">
    <text evidence="2">The sequence shown here is derived from an EMBL/GenBank/DDBJ whole genome shotgun (WGS) entry which is preliminary data.</text>
</comment>
<name>A0ABV3XD24_9ACTN</name>
<dbReference type="Pfam" id="PF00149">
    <property type="entry name" value="Metallophos"/>
    <property type="match status" value="1"/>
</dbReference>
<proteinExistence type="predicted"/>
<dbReference type="InterPro" id="IPR051158">
    <property type="entry name" value="Metallophosphoesterase_sf"/>
</dbReference>
<evidence type="ECO:0000313" key="3">
    <source>
        <dbReference type="Proteomes" id="UP001560045"/>
    </source>
</evidence>